<evidence type="ECO:0000313" key="7">
    <source>
        <dbReference type="Proteomes" id="UP000005090"/>
    </source>
</evidence>
<dbReference type="Proteomes" id="UP000005090">
    <property type="component" value="Chromosome"/>
</dbReference>
<dbReference type="CDD" id="cd01949">
    <property type="entry name" value="GGDEF"/>
    <property type="match status" value="1"/>
</dbReference>
<feature type="coiled-coil region" evidence="4">
    <location>
        <begin position="323"/>
        <end position="357"/>
    </location>
</feature>
<dbReference type="eggNOG" id="COG3706">
    <property type="taxonomic scope" value="Bacteria"/>
</dbReference>
<feature type="domain" description="GGDEF" evidence="5">
    <location>
        <begin position="395"/>
        <end position="525"/>
    </location>
</feature>
<dbReference type="PANTHER" id="PTHR45138">
    <property type="entry name" value="REGULATORY COMPONENTS OF SENSORY TRANSDUCTION SYSTEM"/>
    <property type="match status" value="1"/>
</dbReference>
<dbReference type="GO" id="GO:0052621">
    <property type="term" value="F:diguanylate cyclase activity"/>
    <property type="evidence" value="ECO:0007669"/>
    <property type="project" value="UniProtKB-EC"/>
</dbReference>
<gene>
    <name evidence="6" type="ORF">Metal_2654</name>
</gene>
<dbReference type="RefSeq" id="WP_005372940.1">
    <property type="nucleotide sequence ID" value="NZ_CM001475.1"/>
</dbReference>
<keyword evidence="7" id="KW-1185">Reference proteome</keyword>
<accession>H8GJK4</accession>
<name>H8GJK4_METAL</name>
<dbReference type="InterPro" id="IPR048516">
    <property type="entry name" value="DGCcoil"/>
</dbReference>
<dbReference type="InterPro" id="IPR029787">
    <property type="entry name" value="Nucleotide_cyclase"/>
</dbReference>
<dbReference type="EMBL" id="CM001475">
    <property type="protein sequence ID" value="EIC30364.1"/>
    <property type="molecule type" value="Genomic_DNA"/>
</dbReference>
<organism evidence="6 7">
    <name type="scientific">Methylomicrobium album BG8</name>
    <dbReference type="NCBI Taxonomy" id="686340"/>
    <lineage>
        <taxon>Bacteria</taxon>
        <taxon>Pseudomonadati</taxon>
        <taxon>Pseudomonadota</taxon>
        <taxon>Gammaproteobacteria</taxon>
        <taxon>Methylococcales</taxon>
        <taxon>Methylococcaceae</taxon>
        <taxon>Methylomicrobium</taxon>
    </lineage>
</organism>
<dbReference type="Pfam" id="PF20975">
    <property type="entry name" value="DGCcoil"/>
    <property type="match status" value="1"/>
</dbReference>
<dbReference type="PROSITE" id="PS50887">
    <property type="entry name" value="GGDEF"/>
    <property type="match status" value="1"/>
</dbReference>
<dbReference type="InterPro" id="IPR043128">
    <property type="entry name" value="Rev_trsase/Diguanyl_cyclase"/>
</dbReference>
<protein>
    <recommendedName>
        <fullName evidence="2">diguanylate cyclase</fullName>
        <ecNumber evidence="2">2.7.7.65</ecNumber>
    </recommendedName>
</protein>
<dbReference type="AlphaFoldDB" id="H8GJK4"/>
<evidence type="ECO:0000256" key="2">
    <source>
        <dbReference type="ARBA" id="ARBA00012528"/>
    </source>
</evidence>
<dbReference type="Gene3D" id="3.30.70.270">
    <property type="match status" value="1"/>
</dbReference>
<proteinExistence type="predicted"/>
<dbReference type="InterPro" id="IPR050469">
    <property type="entry name" value="Diguanylate_Cyclase"/>
</dbReference>
<evidence type="ECO:0000256" key="3">
    <source>
        <dbReference type="ARBA" id="ARBA00034247"/>
    </source>
</evidence>
<keyword evidence="4" id="KW-0175">Coiled coil</keyword>
<dbReference type="InterPro" id="IPR000160">
    <property type="entry name" value="GGDEF_dom"/>
</dbReference>
<dbReference type="HOGENOM" id="CLU_025058_1_0_6"/>
<dbReference type="FunFam" id="3.30.70.270:FF:000001">
    <property type="entry name" value="Diguanylate cyclase domain protein"/>
    <property type="match status" value="1"/>
</dbReference>
<sequence>MKFFTRSADKNSDVGTDKWKNKYLDLLDAHERLEKAYKEEHETLIKIIIRLSIVSSEVDAQLEPYLQRIRDHLKNGIDNRQLKEDLESLTKIIYQLKDLSSKGSIKAADTNLLFEFLLQRYTSSRQQKELTQLKESGQPLAEPRRLFAAIARIIESDPVDAGISRQHGENESSVRHSIDTSFVSAQLLKLLEKIKVPEAFEQKVQNVKQQLNAGATSHSLESILDSIISLLIEINTDNQPKKEEIDKFLAQITEQLAALSSAITDSNKTFKNVGLNRSKFDQSVSEQMSDLQYRSLQATQLESLQKAISSHIDKITREIQENKKKEAIELEKFQLHMERLNQKIQAMEMETGELKSKLVVANSRAFSDALTGLPNRLAYDNRLKYEIAHWQRYHTPLCLLIWDIDFFKKINDNFGHQLGDAVLKHVGRLFSENIRKTDFVARLGGEEFVVLMPNTRQLSAFQKAENLRDIIEKHQLNLNGTVHCITVSCGIAQLMKGDTYELIFERADRALYQAKKRGRNRCCMG</sequence>
<dbReference type="STRING" id="686340.Metal_2654"/>
<evidence type="ECO:0000256" key="1">
    <source>
        <dbReference type="ARBA" id="ARBA00001946"/>
    </source>
</evidence>
<dbReference type="PANTHER" id="PTHR45138:SF9">
    <property type="entry name" value="DIGUANYLATE CYCLASE DGCM-RELATED"/>
    <property type="match status" value="1"/>
</dbReference>
<dbReference type="SMART" id="SM00267">
    <property type="entry name" value="GGDEF"/>
    <property type="match status" value="1"/>
</dbReference>
<dbReference type="SUPFAM" id="SSF55073">
    <property type="entry name" value="Nucleotide cyclase"/>
    <property type="match status" value="1"/>
</dbReference>
<evidence type="ECO:0000256" key="4">
    <source>
        <dbReference type="SAM" id="Coils"/>
    </source>
</evidence>
<reference evidence="6 7" key="1">
    <citation type="journal article" date="2013" name="Genome Announc.">
        <title>Genome Sequence of the Obligate Gammaproteobacterial Methanotroph Methylomicrobium album Strain BG8.</title>
        <authorList>
            <person name="Kits K.D."/>
            <person name="Kalyuzhnaya M.G."/>
            <person name="Klotz M.G."/>
            <person name="Jetten M.S."/>
            <person name="Op den Camp H.J."/>
            <person name="Vuilleumier S."/>
            <person name="Bringel F."/>
            <person name="Dispirito A.A."/>
            <person name="Murrell J.C."/>
            <person name="Bruce D."/>
            <person name="Cheng J.F."/>
            <person name="Copeland A."/>
            <person name="Goodwin L."/>
            <person name="Hauser L."/>
            <person name="Lajus A."/>
            <person name="Land M.L."/>
            <person name="Lapidus A."/>
            <person name="Lucas S."/>
            <person name="Medigue C."/>
            <person name="Pitluck S."/>
            <person name="Woyke T."/>
            <person name="Zeytun A."/>
            <person name="Stein L.Y."/>
        </authorList>
    </citation>
    <scope>NUCLEOTIDE SEQUENCE [LARGE SCALE GENOMIC DNA]</scope>
    <source>
        <strain evidence="6 7">BG8</strain>
    </source>
</reference>
<comment type="catalytic activity">
    <reaction evidence="3">
        <text>2 GTP = 3',3'-c-di-GMP + 2 diphosphate</text>
        <dbReference type="Rhea" id="RHEA:24898"/>
        <dbReference type="ChEBI" id="CHEBI:33019"/>
        <dbReference type="ChEBI" id="CHEBI:37565"/>
        <dbReference type="ChEBI" id="CHEBI:58805"/>
        <dbReference type="EC" id="2.7.7.65"/>
    </reaction>
</comment>
<dbReference type="EC" id="2.7.7.65" evidence="2"/>
<dbReference type="Pfam" id="PF00990">
    <property type="entry name" value="GGDEF"/>
    <property type="match status" value="1"/>
</dbReference>
<comment type="cofactor">
    <cofactor evidence="1">
        <name>Mg(2+)</name>
        <dbReference type="ChEBI" id="CHEBI:18420"/>
    </cofactor>
</comment>
<evidence type="ECO:0000313" key="6">
    <source>
        <dbReference type="EMBL" id="EIC30364.1"/>
    </source>
</evidence>
<evidence type="ECO:0000259" key="5">
    <source>
        <dbReference type="PROSITE" id="PS50887"/>
    </source>
</evidence>
<dbReference type="NCBIfam" id="TIGR00254">
    <property type="entry name" value="GGDEF"/>
    <property type="match status" value="1"/>
</dbReference>